<dbReference type="InterPro" id="IPR036165">
    <property type="entry name" value="YefM-like_sf"/>
</dbReference>
<gene>
    <name evidence="3" type="ORF">RM445_14090</name>
</gene>
<dbReference type="Proteomes" id="UP001183202">
    <property type="component" value="Unassembled WGS sequence"/>
</dbReference>
<dbReference type="Gene3D" id="3.40.1620.10">
    <property type="entry name" value="YefM-like domain"/>
    <property type="match status" value="1"/>
</dbReference>
<evidence type="ECO:0000256" key="2">
    <source>
        <dbReference type="SAM" id="MobiDB-lite"/>
    </source>
</evidence>
<comment type="similarity">
    <text evidence="1">Belongs to the phD/YefM antitoxin family.</text>
</comment>
<dbReference type="NCBIfam" id="TIGR01552">
    <property type="entry name" value="phd_fam"/>
    <property type="match status" value="1"/>
</dbReference>
<feature type="region of interest" description="Disordered" evidence="2">
    <location>
        <begin position="67"/>
        <end position="93"/>
    </location>
</feature>
<sequence>MESIPVRQLNQDTAGVLARVERGESLEITSRGRPIARLVPVTSGKLDEVTDLVAAGRAVPATISAPFEVPDGPLDDGPEAGELLSALRDDERW</sequence>
<keyword evidence="4" id="KW-1185">Reference proteome</keyword>
<evidence type="ECO:0000313" key="3">
    <source>
        <dbReference type="EMBL" id="MDT0350659.1"/>
    </source>
</evidence>
<proteinExistence type="inferred from homology"/>
<comment type="caution">
    <text evidence="3">The sequence shown here is derived from an EMBL/GenBank/DDBJ whole genome shotgun (WGS) entry which is preliminary data.</text>
</comment>
<dbReference type="PANTHER" id="PTHR35377:SF5">
    <property type="entry name" value="ANTITOXIN VAPB46"/>
    <property type="match status" value="1"/>
</dbReference>
<dbReference type="EMBL" id="JAVREJ010000008">
    <property type="protein sequence ID" value="MDT0350659.1"/>
    <property type="molecule type" value="Genomic_DNA"/>
</dbReference>
<protein>
    <submittedName>
        <fullName evidence="3">Type II toxin-antitoxin system prevent-host-death family antitoxin</fullName>
    </submittedName>
</protein>
<dbReference type="InterPro" id="IPR051416">
    <property type="entry name" value="phD-YefM_TA_antitoxins"/>
</dbReference>
<organism evidence="3 4">
    <name type="scientific">Pseudonocardia charpentierae</name>
    <dbReference type="NCBI Taxonomy" id="3075545"/>
    <lineage>
        <taxon>Bacteria</taxon>
        <taxon>Bacillati</taxon>
        <taxon>Actinomycetota</taxon>
        <taxon>Actinomycetes</taxon>
        <taxon>Pseudonocardiales</taxon>
        <taxon>Pseudonocardiaceae</taxon>
        <taxon>Pseudonocardia</taxon>
    </lineage>
</organism>
<evidence type="ECO:0000256" key="1">
    <source>
        <dbReference type="ARBA" id="ARBA00009981"/>
    </source>
</evidence>
<dbReference type="SUPFAM" id="SSF143120">
    <property type="entry name" value="YefM-like"/>
    <property type="match status" value="1"/>
</dbReference>
<name>A0ABU2N9U7_9PSEU</name>
<dbReference type="PANTHER" id="PTHR35377">
    <property type="entry name" value="ANTITOXIN VAPB49-RELATED-RELATED"/>
    <property type="match status" value="1"/>
</dbReference>
<evidence type="ECO:0000313" key="4">
    <source>
        <dbReference type="Proteomes" id="UP001183202"/>
    </source>
</evidence>
<accession>A0ABU2N9U7</accession>
<reference evidence="4" key="1">
    <citation type="submission" date="2023-07" db="EMBL/GenBank/DDBJ databases">
        <title>30 novel species of actinomycetes from the DSMZ collection.</title>
        <authorList>
            <person name="Nouioui I."/>
        </authorList>
    </citation>
    <scope>NUCLEOTIDE SEQUENCE [LARGE SCALE GENOMIC DNA]</scope>
    <source>
        <strain evidence="4">DSM 45834</strain>
    </source>
</reference>
<dbReference type="RefSeq" id="WP_311556684.1">
    <property type="nucleotide sequence ID" value="NZ_JAVREJ010000008.1"/>
</dbReference>